<dbReference type="EMBL" id="LCYG01000073">
    <property type="protein sequence ID" value="KLK90646.1"/>
    <property type="molecule type" value="Genomic_DNA"/>
</dbReference>
<dbReference type="Proteomes" id="UP000035489">
    <property type="component" value="Unassembled WGS sequence"/>
</dbReference>
<evidence type="ECO:0000313" key="1">
    <source>
        <dbReference type="EMBL" id="KLK90646.1"/>
    </source>
</evidence>
<name>A0A0H1R736_9HYPH</name>
<comment type="caution">
    <text evidence="1">The sequence shown here is derived from an EMBL/GenBank/DDBJ whole genome shotgun (WGS) entry which is preliminary data.</text>
</comment>
<dbReference type="PATRIC" id="fig|1225564.3.peg.6386"/>
<dbReference type="OrthoDB" id="8003935at2"/>
<evidence type="ECO:0000313" key="2">
    <source>
        <dbReference type="Proteomes" id="UP000035489"/>
    </source>
</evidence>
<sequence>MSDTHAGQRGSVTRLQPVAAPPVDENTVSMIDLLQEHLRLAREGKLRSLAVVSVSADGSAIGTQWSCDPGDMASLIGKLTVLTHDLMAVRK</sequence>
<reference evidence="1 2" key="1">
    <citation type="submission" date="2015-05" db="EMBL/GenBank/DDBJ databases">
        <title>Draft genome sequence of Microvirga vignae strain BR3299, a novel nitrogen fixing bacteria isolated from Brazil semi-aired region.</title>
        <authorList>
            <person name="Zilli J.E."/>
            <person name="Passos S.R."/>
            <person name="Leite J."/>
            <person name="Baldani J.I."/>
            <person name="Xavier G.R."/>
            <person name="Rumjaneck N.G."/>
            <person name="Simoes-Araujo J.L."/>
        </authorList>
    </citation>
    <scope>NUCLEOTIDE SEQUENCE [LARGE SCALE GENOMIC DNA]</scope>
    <source>
        <strain evidence="1 2">BR3299</strain>
    </source>
</reference>
<dbReference type="RefSeq" id="WP_047191658.1">
    <property type="nucleotide sequence ID" value="NZ_LCYG01000073.1"/>
</dbReference>
<gene>
    <name evidence="1" type="ORF">AA309_24520</name>
</gene>
<protein>
    <submittedName>
        <fullName evidence="1">Uncharacterized protein</fullName>
    </submittedName>
</protein>
<organism evidence="1 2">
    <name type="scientific">Microvirga vignae</name>
    <dbReference type="NCBI Taxonomy" id="1225564"/>
    <lineage>
        <taxon>Bacteria</taxon>
        <taxon>Pseudomonadati</taxon>
        <taxon>Pseudomonadota</taxon>
        <taxon>Alphaproteobacteria</taxon>
        <taxon>Hyphomicrobiales</taxon>
        <taxon>Methylobacteriaceae</taxon>
        <taxon>Microvirga</taxon>
    </lineage>
</organism>
<accession>A0A0H1R736</accession>
<dbReference type="AlphaFoldDB" id="A0A0H1R736"/>
<keyword evidence="2" id="KW-1185">Reference proteome</keyword>
<proteinExistence type="predicted"/>